<dbReference type="Proteomes" id="UP000632535">
    <property type="component" value="Unassembled WGS sequence"/>
</dbReference>
<dbReference type="SUPFAM" id="SSF81624">
    <property type="entry name" value="N-terminal domain of MutM-like DNA repair proteins"/>
    <property type="match status" value="1"/>
</dbReference>
<evidence type="ECO:0000259" key="16">
    <source>
        <dbReference type="PROSITE" id="PS51068"/>
    </source>
</evidence>
<evidence type="ECO:0000256" key="1">
    <source>
        <dbReference type="ARBA" id="ARBA00009409"/>
    </source>
</evidence>
<comment type="similarity">
    <text evidence="1">Belongs to the FPG family.</text>
</comment>
<name>A0ABQ2B4V5_9MICO</name>
<keyword evidence="17" id="KW-0255">Endonuclease</keyword>
<dbReference type="PROSITE" id="PS51068">
    <property type="entry name" value="FPG_CAT"/>
    <property type="match status" value="1"/>
</dbReference>
<dbReference type="InterPro" id="IPR010979">
    <property type="entry name" value="Ribosomal_uS13-like_H2TH"/>
</dbReference>
<keyword evidence="5 14" id="KW-0863">Zinc-finger</keyword>
<dbReference type="InterPro" id="IPR044090">
    <property type="entry name" value="Nei2_N"/>
</dbReference>
<dbReference type="Pfam" id="PF01149">
    <property type="entry name" value="Fapy_DNA_glyco"/>
    <property type="match status" value="1"/>
</dbReference>
<dbReference type="PROSITE" id="PS51066">
    <property type="entry name" value="ZF_FPG_2"/>
    <property type="match status" value="1"/>
</dbReference>
<feature type="domain" description="Formamidopyrimidine-DNA glycosylase catalytic" evidence="16">
    <location>
        <begin position="2"/>
        <end position="94"/>
    </location>
</feature>
<dbReference type="InterPro" id="IPR015886">
    <property type="entry name" value="H2TH_FPG"/>
</dbReference>
<feature type="domain" description="FPG-type" evidence="15">
    <location>
        <begin position="223"/>
        <end position="261"/>
    </location>
</feature>
<dbReference type="SMART" id="SM01232">
    <property type="entry name" value="H2TH"/>
    <property type="match status" value="1"/>
</dbReference>
<keyword evidence="9" id="KW-0234">DNA repair</keyword>
<dbReference type="RefSeq" id="WP_188523358.1">
    <property type="nucleotide sequence ID" value="NZ_BMDG01000005.1"/>
</dbReference>
<dbReference type="Pfam" id="PF06831">
    <property type="entry name" value="H2TH"/>
    <property type="match status" value="1"/>
</dbReference>
<reference evidence="18" key="1">
    <citation type="journal article" date="2019" name="Int. J. Syst. Evol. Microbiol.">
        <title>The Global Catalogue of Microorganisms (GCM) 10K type strain sequencing project: providing services to taxonomists for standard genome sequencing and annotation.</title>
        <authorList>
            <consortium name="The Broad Institute Genomics Platform"/>
            <consortium name="The Broad Institute Genome Sequencing Center for Infectious Disease"/>
            <person name="Wu L."/>
            <person name="Ma J."/>
        </authorList>
    </citation>
    <scope>NUCLEOTIDE SEQUENCE [LARGE SCALE GENOMIC DNA]</scope>
    <source>
        <strain evidence="18">CCM 8653</strain>
    </source>
</reference>
<evidence type="ECO:0000256" key="3">
    <source>
        <dbReference type="ARBA" id="ARBA00022723"/>
    </source>
</evidence>
<keyword evidence="6" id="KW-0378">Hydrolase</keyword>
<organism evidence="17 18">
    <name type="scientific">Isoptericola cucumis</name>
    <dbReference type="NCBI Taxonomy" id="1776856"/>
    <lineage>
        <taxon>Bacteria</taxon>
        <taxon>Bacillati</taxon>
        <taxon>Actinomycetota</taxon>
        <taxon>Actinomycetes</taxon>
        <taxon>Micrococcales</taxon>
        <taxon>Promicromonosporaceae</taxon>
        <taxon>Isoptericola</taxon>
    </lineage>
</organism>
<proteinExistence type="inferred from homology"/>
<comment type="catalytic activity">
    <reaction evidence="13">
        <text>2'-deoxyribonucleotide-(2'-deoxyribose 5'-phosphate)-2'-deoxyribonucleotide-DNA = a 3'-end 2'-deoxyribonucleotide-(2,3-dehydro-2,3-deoxyribose 5'-phosphate)-DNA + a 5'-end 5'-phospho-2'-deoxyribonucleoside-DNA + H(+)</text>
        <dbReference type="Rhea" id="RHEA:66592"/>
        <dbReference type="Rhea" id="RHEA-COMP:13180"/>
        <dbReference type="Rhea" id="RHEA-COMP:16897"/>
        <dbReference type="Rhea" id="RHEA-COMP:17067"/>
        <dbReference type="ChEBI" id="CHEBI:15378"/>
        <dbReference type="ChEBI" id="CHEBI:136412"/>
        <dbReference type="ChEBI" id="CHEBI:157695"/>
        <dbReference type="ChEBI" id="CHEBI:167181"/>
        <dbReference type="EC" id="4.2.99.18"/>
    </reaction>
</comment>
<evidence type="ECO:0000256" key="10">
    <source>
        <dbReference type="ARBA" id="ARBA00023239"/>
    </source>
</evidence>
<dbReference type="EMBL" id="BMDG01000005">
    <property type="protein sequence ID" value="GGI07831.1"/>
    <property type="molecule type" value="Genomic_DNA"/>
</dbReference>
<gene>
    <name evidence="17" type="primary">nei</name>
    <name evidence="17" type="ORF">GCM10007368_18130</name>
</gene>
<accession>A0ABQ2B4V5</accession>
<dbReference type="CDD" id="cd08971">
    <property type="entry name" value="AcNei2_N"/>
    <property type="match status" value="1"/>
</dbReference>
<dbReference type="InterPro" id="IPR015887">
    <property type="entry name" value="DNA_glyclase_Znf_dom_DNA_BS"/>
</dbReference>
<comment type="caution">
    <text evidence="17">The sequence shown here is derived from an EMBL/GenBank/DDBJ whole genome shotgun (WGS) entry which is preliminary data.</text>
</comment>
<evidence type="ECO:0000256" key="2">
    <source>
        <dbReference type="ARBA" id="ARBA00012720"/>
    </source>
</evidence>
<evidence type="ECO:0000256" key="5">
    <source>
        <dbReference type="ARBA" id="ARBA00022771"/>
    </source>
</evidence>
<dbReference type="InterPro" id="IPR012319">
    <property type="entry name" value="FPG_cat"/>
</dbReference>
<evidence type="ECO:0000256" key="6">
    <source>
        <dbReference type="ARBA" id="ARBA00022801"/>
    </source>
</evidence>
<dbReference type="EC" id="4.2.99.18" evidence="2"/>
<keyword evidence="10" id="KW-0456">Lyase</keyword>
<evidence type="ECO:0000256" key="13">
    <source>
        <dbReference type="ARBA" id="ARBA00044632"/>
    </source>
</evidence>
<dbReference type="Gene3D" id="3.20.190.10">
    <property type="entry name" value="MutM-like, N-terminal"/>
    <property type="match status" value="1"/>
</dbReference>
<evidence type="ECO:0000256" key="7">
    <source>
        <dbReference type="ARBA" id="ARBA00022833"/>
    </source>
</evidence>
<keyword evidence="3" id="KW-0479">Metal-binding</keyword>
<dbReference type="SMART" id="SM00898">
    <property type="entry name" value="Fapy_DNA_glyco"/>
    <property type="match status" value="1"/>
</dbReference>
<keyword evidence="11" id="KW-0511">Multifunctional enzyme</keyword>
<keyword evidence="18" id="KW-1185">Reference proteome</keyword>
<dbReference type="PROSITE" id="PS01242">
    <property type="entry name" value="ZF_FPG_1"/>
    <property type="match status" value="1"/>
</dbReference>
<dbReference type="InterPro" id="IPR035937">
    <property type="entry name" value="FPG_N"/>
</dbReference>
<evidence type="ECO:0000313" key="17">
    <source>
        <dbReference type="EMBL" id="GGI07831.1"/>
    </source>
</evidence>
<evidence type="ECO:0000256" key="14">
    <source>
        <dbReference type="PROSITE-ProRule" id="PRU00391"/>
    </source>
</evidence>
<sequence length="266" mass="28410">MPEGDVVRLTAERLGAALTGAPLVRAELRWPSAAGAVLDGASVTSSAAYGKHLLTRLDDGRTLHTHLRMDGTWHVHRTGTRDAAARAPDVRAVLATASWTCLGRSLGMLDLVPTHEEGRLLANLGPDVLGDGFLDAGLADGVRRLTAQGARPLAESLLDQRPVAGLGTIWTAETLFALRVWPWTPTDTLDTAALGRVLATAHRLMARSVQVGRARGLQAVERAVHGRARRPCRRCATTIAVGRAGRPPYDRPVYWCPGCQRPPAAA</sequence>
<keyword evidence="8" id="KW-0238">DNA-binding</keyword>
<evidence type="ECO:0000256" key="4">
    <source>
        <dbReference type="ARBA" id="ARBA00022763"/>
    </source>
</evidence>
<protein>
    <recommendedName>
        <fullName evidence="2">DNA-(apurinic or apyrimidinic site) lyase</fullName>
        <ecNumber evidence="2">4.2.99.18</ecNumber>
    </recommendedName>
</protein>
<keyword evidence="17" id="KW-0540">Nuclease</keyword>
<dbReference type="SUPFAM" id="SSF46946">
    <property type="entry name" value="S13-like H2TH domain"/>
    <property type="match status" value="1"/>
</dbReference>
<evidence type="ECO:0000313" key="18">
    <source>
        <dbReference type="Proteomes" id="UP000632535"/>
    </source>
</evidence>
<evidence type="ECO:0000256" key="9">
    <source>
        <dbReference type="ARBA" id="ARBA00023204"/>
    </source>
</evidence>
<dbReference type="SUPFAM" id="SSF57716">
    <property type="entry name" value="Glucocorticoid receptor-like (DNA-binding domain)"/>
    <property type="match status" value="1"/>
</dbReference>
<dbReference type="PANTHER" id="PTHR42697:SF1">
    <property type="entry name" value="ENDONUCLEASE 8"/>
    <property type="match status" value="1"/>
</dbReference>
<dbReference type="GO" id="GO:0004519">
    <property type="term" value="F:endonuclease activity"/>
    <property type="evidence" value="ECO:0007669"/>
    <property type="project" value="UniProtKB-KW"/>
</dbReference>
<keyword evidence="12" id="KW-0326">Glycosidase</keyword>
<keyword evidence="7" id="KW-0862">Zinc</keyword>
<keyword evidence="4" id="KW-0227">DNA damage</keyword>
<dbReference type="PANTHER" id="PTHR42697">
    <property type="entry name" value="ENDONUCLEASE 8"/>
    <property type="match status" value="1"/>
</dbReference>
<evidence type="ECO:0000256" key="12">
    <source>
        <dbReference type="ARBA" id="ARBA00023295"/>
    </source>
</evidence>
<evidence type="ECO:0000256" key="8">
    <source>
        <dbReference type="ARBA" id="ARBA00023125"/>
    </source>
</evidence>
<dbReference type="Gene3D" id="1.10.8.50">
    <property type="match status" value="1"/>
</dbReference>
<evidence type="ECO:0000259" key="15">
    <source>
        <dbReference type="PROSITE" id="PS51066"/>
    </source>
</evidence>
<dbReference type="InterPro" id="IPR000214">
    <property type="entry name" value="Znf_DNA_glyclase/AP_lyase"/>
</dbReference>
<evidence type="ECO:0000256" key="11">
    <source>
        <dbReference type="ARBA" id="ARBA00023268"/>
    </source>
</evidence>